<reference evidence="2 3" key="1">
    <citation type="submission" date="2019-03" db="EMBL/GenBank/DDBJ databases">
        <title>Genomics of glacier-inhabiting Cryobacterium strains.</title>
        <authorList>
            <person name="Liu Q."/>
            <person name="Xin Y.-H."/>
        </authorList>
    </citation>
    <scope>NUCLEOTIDE SEQUENCE [LARGE SCALE GENOMIC DNA]</scope>
    <source>
        <strain evidence="2 3">CGMCC 1.10440</strain>
    </source>
</reference>
<dbReference type="InterPro" id="IPR039793">
    <property type="entry name" value="UROS/Hem4"/>
</dbReference>
<proteinExistence type="predicted"/>
<organism evidence="2 3">
    <name type="scientific">Terrimesophilobacter mesophilus</name>
    <dbReference type="NCBI Taxonomy" id="433647"/>
    <lineage>
        <taxon>Bacteria</taxon>
        <taxon>Bacillati</taxon>
        <taxon>Actinomycetota</taxon>
        <taxon>Actinomycetes</taxon>
        <taxon>Micrococcales</taxon>
        <taxon>Microbacteriaceae</taxon>
        <taxon>Terrimesophilobacter</taxon>
    </lineage>
</organism>
<dbReference type="PANTHER" id="PTHR40082:SF1">
    <property type="entry name" value="BLR5956 PROTEIN"/>
    <property type="match status" value="1"/>
</dbReference>
<dbReference type="InterPro" id="IPR036108">
    <property type="entry name" value="4pyrrol_syn_uPrphyn_synt_sf"/>
</dbReference>
<sequence>MITRLNHKPLAGWRVLVPRGGEWGNSVAATLRQKGAVPVIAPMTNFAATENSEELAHSFTRLSDGEFEWLVVTSSTTVDVLVGHAVRVPEHTKIAAVGESTTSALVLAGYRVDLAPAKDNSSRGLVKEWRSAPPKERVLVPQSEDSDDVLVTGLIELGIAVEFVTAYRTVGVAVPRDVADDVASGAIQGVLITSGSVARQIQTQLAPLPEETVVAAIGPRTAFDARAAGIRVDVIAESRTADALVAALIEGVVR</sequence>
<dbReference type="EMBL" id="SOFI01000003">
    <property type="protein sequence ID" value="TFB79945.1"/>
    <property type="molecule type" value="Genomic_DNA"/>
</dbReference>
<name>A0A4R8VBE5_9MICO</name>
<dbReference type="GO" id="GO:0004852">
    <property type="term" value="F:uroporphyrinogen-III synthase activity"/>
    <property type="evidence" value="ECO:0007669"/>
    <property type="project" value="InterPro"/>
</dbReference>
<dbReference type="Proteomes" id="UP000298488">
    <property type="component" value="Unassembled WGS sequence"/>
</dbReference>
<evidence type="ECO:0000259" key="1">
    <source>
        <dbReference type="Pfam" id="PF02602"/>
    </source>
</evidence>
<dbReference type="SUPFAM" id="SSF69618">
    <property type="entry name" value="HemD-like"/>
    <property type="match status" value="1"/>
</dbReference>
<dbReference type="InterPro" id="IPR003754">
    <property type="entry name" value="4pyrrol_synth_uPrphyn_synth"/>
</dbReference>
<comment type="caution">
    <text evidence="2">The sequence shown here is derived from an EMBL/GenBank/DDBJ whole genome shotgun (WGS) entry which is preliminary data.</text>
</comment>
<evidence type="ECO:0000313" key="3">
    <source>
        <dbReference type="Proteomes" id="UP000298488"/>
    </source>
</evidence>
<dbReference type="Pfam" id="PF02602">
    <property type="entry name" value="HEM4"/>
    <property type="match status" value="1"/>
</dbReference>
<keyword evidence="3" id="KW-1185">Reference proteome</keyword>
<dbReference type="OrthoDB" id="9815856at2"/>
<dbReference type="PANTHER" id="PTHR40082">
    <property type="entry name" value="BLR5956 PROTEIN"/>
    <property type="match status" value="1"/>
</dbReference>
<dbReference type="Gene3D" id="3.40.50.10090">
    <property type="match status" value="2"/>
</dbReference>
<gene>
    <name evidence="2" type="ORF">E3N84_07740</name>
</gene>
<accession>A0A4R8VBE5</accession>
<dbReference type="CDD" id="cd06578">
    <property type="entry name" value="HemD"/>
    <property type="match status" value="1"/>
</dbReference>
<feature type="domain" description="Tetrapyrrole biosynthesis uroporphyrinogen III synthase" evidence="1">
    <location>
        <begin position="27"/>
        <end position="246"/>
    </location>
</feature>
<evidence type="ECO:0000313" key="2">
    <source>
        <dbReference type="EMBL" id="TFB79945.1"/>
    </source>
</evidence>
<protein>
    <submittedName>
        <fullName evidence="2">Uroporphyrinogen-III synthase</fullName>
    </submittedName>
</protein>
<dbReference type="GO" id="GO:0006780">
    <property type="term" value="P:uroporphyrinogen III biosynthetic process"/>
    <property type="evidence" value="ECO:0007669"/>
    <property type="project" value="InterPro"/>
</dbReference>
<dbReference type="AlphaFoldDB" id="A0A4R8VBE5"/>
<dbReference type="RefSeq" id="WP_104095811.1">
    <property type="nucleotide sequence ID" value="NZ_JACHBP010000001.1"/>
</dbReference>